<sequence length="197" mass="21542">MAKIETGNKRPLWSSALINVLSLTLTASGIFLINIRALGQFCLPHLCKGGIYVQGSMSPLSSEIQFAVNESLNAFKEFCISFCKKMKDSFSWPDDIAKNKKIGTWTGEIPSYFKVTDAGDFASEGNSTDATPAQKIDIDLKSSALDIASYQISMVLSADGKINGFKPTSGEFYGGWNLSPGLMEPGLRSTFQMMQFY</sequence>
<proteinExistence type="predicted"/>
<dbReference type="EMBL" id="CM009300">
    <property type="protein sequence ID" value="PNT12028.1"/>
    <property type="molecule type" value="Genomic_DNA"/>
</dbReference>
<accession>A0A2K1YG81</accession>
<reference evidence="2 3" key="1">
    <citation type="journal article" date="2006" name="Science">
        <title>The genome of black cottonwood, Populus trichocarpa (Torr. &amp; Gray).</title>
        <authorList>
            <person name="Tuskan G.A."/>
            <person name="Difazio S."/>
            <person name="Jansson S."/>
            <person name="Bohlmann J."/>
            <person name="Grigoriev I."/>
            <person name="Hellsten U."/>
            <person name="Putnam N."/>
            <person name="Ralph S."/>
            <person name="Rombauts S."/>
            <person name="Salamov A."/>
            <person name="Schein J."/>
            <person name="Sterck L."/>
            <person name="Aerts A."/>
            <person name="Bhalerao R.R."/>
            <person name="Bhalerao R.P."/>
            <person name="Blaudez D."/>
            <person name="Boerjan W."/>
            <person name="Brun A."/>
            <person name="Brunner A."/>
            <person name="Busov V."/>
            <person name="Campbell M."/>
            <person name="Carlson J."/>
            <person name="Chalot M."/>
            <person name="Chapman J."/>
            <person name="Chen G.L."/>
            <person name="Cooper D."/>
            <person name="Coutinho P.M."/>
            <person name="Couturier J."/>
            <person name="Covert S."/>
            <person name="Cronk Q."/>
            <person name="Cunningham R."/>
            <person name="Davis J."/>
            <person name="Degroeve S."/>
            <person name="Dejardin A."/>
            <person name="Depamphilis C."/>
            <person name="Detter J."/>
            <person name="Dirks B."/>
            <person name="Dubchak I."/>
            <person name="Duplessis S."/>
            <person name="Ehlting J."/>
            <person name="Ellis B."/>
            <person name="Gendler K."/>
            <person name="Goodstein D."/>
            <person name="Gribskov M."/>
            <person name="Grimwood J."/>
            <person name="Groover A."/>
            <person name="Gunter L."/>
            <person name="Hamberger B."/>
            <person name="Heinze B."/>
            <person name="Helariutta Y."/>
            <person name="Henrissat B."/>
            <person name="Holligan D."/>
            <person name="Holt R."/>
            <person name="Huang W."/>
            <person name="Islam-Faridi N."/>
            <person name="Jones S."/>
            <person name="Jones-Rhoades M."/>
            <person name="Jorgensen R."/>
            <person name="Joshi C."/>
            <person name="Kangasjarvi J."/>
            <person name="Karlsson J."/>
            <person name="Kelleher C."/>
            <person name="Kirkpatrick R."/>
            <person name="Kirst M."/>
            <person name="Kohler A."/>
            <person name="Kalluri U."/>
            <person name="Larimer F."/>
            <person name="Leebens-Mack J."/>
            <person name="Leple J.C."/>
            <person name="Locascio P."/>
            <person name="Lou Y."/>
            <person name="Lucas S."/>
            <person name="Martin F."/>
            <person name="Montanini B."/>
            <person name="Napoli C."/>
            <person name="Nelson D.R."/>
            <person name="Nelson C."/>
            <person name="Nieminen K."/>
            <person name="Nilsson O."/>
            <person name="Pereda V."/>
            <person name="Peter G."/>
            <person name="Philippe R."/>
            <person name="Pilate G."/>
            <person name="Poliakov A."/>
            <person name="Razumovskaya J."/>
            <person name="Richardson P."/>
            <person name="Rinaldi C."/>
            <person name="Ritland K."/>
            <person name="Rouze P."/>
            <person name="Ryaboy D."/>
            <person name="Schmutz J."/>
            <person name="Schrader J."/>
            <person name="Segerman B."/>
            <person name="Shin H."/>
            <person name="Siddiqui A."/>
            <person name="Sterky F."/>
            <person name="Terry A."/>
            <person name="Tsai C.J."/>
            <person name="Uberbacher E."/>
            <person name="Unneberg P."/>
            <person name="Vahala J."/>
            <person name="Wall K."/>
            <person name="Wessler S."/>
            <person name="Yang G."/>
            <person name="Yin T."/>
            <person name="Douglas C."/>
            <person name="Marra M."/>
            <person name="Sandberg G."/>
            <person name="Van de Peer Y."/>
            <person name="Rokhsar D."/>
        </authorList>
    </citation>
    <scope>NUCLEOTIDE SEQUENCE [LARGE SCALE GENOMIC DNA]</scope>
    <source>
        <strain evidence="3">cv. Nisqually</strain>
    </source>
</reference>
<evidence type="ECO:0000313" key="2">
    <source>
        <dbReference type="EMBL" id="PNT12028.1"/>
    </source>
</evidence>
<keyword evidence="1" id="KW-1133">Transmembrane helix</keyword>
<keyword evidence="1" id="KW-0472">Membrane</keyword>
<dbReference type="PANTHER" id="PTHR35694:SF1">
    <property type="entry name" value="DENEDDYLASE"/>
    <property type="match status" value="1"/>
</dbReference>
<dbReference type="AlphaFoldDB" id="A0A2K1YG81"/>
<evidence type="ECO:0000256" key="1">
    <source>
        <dbReference type="SAM" id="Phobius"/>
    </source>
</evidence>
<organism evidence="2 3">
    <name type="scientific">Populus trichocarpa</name>
    <name type="common">Western balsam poplar</name>
    <name type="synonym">Populus balsamifera subsp. trichocarpa</name>
    <dbReference type="NCBI Taxonomy" id="3694"/>
    <lineage>
        <taxon>Eukaryota</taxon>
        <taxon>Viridiplantae</taxon>
        <taxon>Streptophyta</taxon>
        <taxon>Embryophyta</taxon>
        <taxon>Tracheophyta</taxon>
        <taxon>Spermatophyta</taxon>
        <taxon>Magnoliopsida</taxon>
        <taxon>eudicotyledons</taxon>
        <taxon>Gunneridae</taxon>
        <taxon>Pentapetalae</taxon>
        <taxon>rosids</taxon>
        <taxon>fabids</taxon>
        <taxon>Malpighiales</taxon>
        <taxon>Salicaceae</taxon>
        <taxon>Saliceae</taxon>
        <taxon>Populus</taxon>
    </lineage>
</organism>
<gene>
    <name evidence="2" type="ORF">POPTR_011G060200</name>
</gene>
<feature type="transmembrane region" description="Helical" evidence="1">
    <location>
        <begin position="12"/>
        <end position="33"/>
    </location>
</feature>
<dbReference type="Proteomes" id="UP000006729">
    <property type="component" value="Chromosome 11"/>
</dbReference>
<dbReference type="STRING" id="3694.A0A2K1YG81"/>
<name>A0A2K1YG81_POPTR</name>
<dbReference type="PANTHER" id="PTHR35694">
    <property type="entry name" value="DENEDDYLASE"/>
    <property type="match status" value="1"/>
</dbReference>
<keyword evidence="1" id="KW-0812">Transmembrane</keyword>
<dbReference type="InParanoid" id="A0A2K1YG81"/>
<keyword evidence="3" id="KW-1185">Reference proteome</keyword>
<protein>
    <submittedName>
        <fullName evidence="2">Uncharacterized protein</fullName>
    </submittedName>
</protein>
<evidence type="ECO:0000313" key="3">
    <source>
        <dbReference type="Proteomes" id="UP000006729"/>
    </source>
</evidence>